<dbReference type="Pfam" id="PF03144">
    <property type="entry name" value="GTP_EFTU_D2"/>
    <property type="match status" value="1"/>
</dbReference>
<keyword evidence="1" id="KW-0547">Nucleotide-binding</keyword>
<dbReference type="PROSITE" id="PS51722">
    <property type="entry name" value="G_TR_2"/>
    <property type="match status" value="1"/>
</dbReference>
<dbReference type="SMART" id="SM00838">
    <property type="entry name" value="EFG_C"/>
    <property type="match status" value="1"/>
</dbReference>
<reference evidence="5" key="1">
    <citation type="submission" date="2016-10" db="EMBL/GenBank/DDBJ databases">
        <authorList>
            <person name="Varghese N."/>
            <person name="Submissions S."/>
        </authorList>
    </citation>
    <scope>NUCLEOTIDE SEQUENCE [LARGE SCALE GENOMIC DNA]</scope>
    <source>
        <strain evidence="5">CGMCC 4.3506</strain>
    </source>
</reference>
<dbReference type="Gene3D" id="3.30.70.240">
    <property type="match status" value="1"/>
</dbReference>
<name>A0A1G8ACN6_9PSEU</name>
<dbReference type="NCBIfam" id="NF009381">
    <property type="entry name" value="PRK12740.1-5"/>
    <property type="match status" value="1"/>
</dbReference>
<dbReference type="InterPro" id="IPR014721">
    <property type="entry name" value="Ribsml_uS5_D2-typ_fold_subgr"/>
</dbReference>
<dbReference type="InterPro" id="IPR005517">
    <property type="entry name" value="Transl_elong_EFG/EF2_IV"/>
</dbReference>
<dbReference type="PANTHER" id="PTHR43261:SF6">
    <property type="entry name" value="ELONGATION FACTOR G-LIKE PROTEIN"/>
    <property type="match status" value="1"/>
</dbReference>
<dbReference type="InterPro" id="IPR009000">
    <property type="entry name" value="Transl_B-barrel_sf"/>
</dbReference>
<dbReference type="CDD" id="cd01434">
    <property type="entry name" value="EFG_mtEFG1_IV"/>
    <property type="match status" value="1"/>
</dbReference>
<dbReference type="Pfam" id="PF03764">
    <property type="entry name" value="EFG_IV"/>
    <property type="match status" value="1"/>
</dbReference>
<dbReference type="CDD" id="cd16262">
    <property type="entry name" value="EFG_III"/>
    <property type="match status" value="1"/>
</dbReference>
<keyword evidence="2" id="KW-0342">GTP-binding</keyword>
<dbReference type="NCBIfam" id="TIGR00231">
    <property type="entry name" value="small_GTP"/>
    <property type="match status" value="1"/>
</dbReference>
<dbReference type="InterPro" id="IPR047872">
    <property type="entry name" value="EFG_IV"/>
</dbReference>
<dbReference type="Proteomes" id="UP000199623">
    <property type="component" value="Unassembled WGS sequence"/>
</dbReference>
<dbReference type="InterPro" id="IPR035647">
    <property type="entry name" value="EFG_III/V"/>
</dbReference>
<dbReference type="InterPro" id="IPR009022">
    <property type="entry name" value="EFG_III"/>
</dbReference>
<protein>
    <submittedName>
        <fullName evidence="4">Elongation factor G</fullName>
    </submittedName>
</protein>
<dbReference type="SUPFAM" id="SSF52540">
    <property type="entry name" value="P-loop containing nucleoside triphosphate hydrolases"/>
    <property type="match status" value="1"/>
</dbReference>
<dbReference type="Pfam" id="PF00679">
    <property type="entry name" value="EFG_C"/>
    <property type="match status" value="1"/>
</dbReference>
<evidence type="ECO:0000313" key="5">
    <source>
        <dbReference type="Proteomes" id="UP000199623"/>
    </source>
</evidence>
<dbReference type="GO" id="GO:0032790">
    <property type="term" value="P:ribosome disassembly"/>
    <property type="evidence" value="ECO:0007669"/>
    <property type="project" value="TreeGrafter"/>
</dbReference>
<dbReference type="InterPro" id="IPR035649">
    <property type="entry name" value="EFG_V"/>
</dbReference>
<evidence type="ECO:0000259" key="3">
    <source>
        <dbReference type="PROSITE" id="PS51722"/>
    </source>
</evidence>
<evidence type="ECO:0000256" key="1">
    <source>
        <dbReference type="ARBA" id="ARBA00022741"/>
    </source>
</evidence>
<keyword evidence="5" id="KW-1185">Reference proteome</keyword>
<dbReference type="SUPFAM" id="SSF50447">
    <property type="entry name" value="Translation proteins"/>
    <property type="match status" value="1"/>
</dbReference>
<evidence type="ECO:0000313" key="4">
    <source>
        <dbReference type="EMBL" id="SDH18606.1"/>
    </source>
</evidence>
<dbReference type="Pfam" id="PF14492">
    <property type="entry name" value="EFG_III"/>
    <property type="match status" value="1"/>
</dbReference>
<feature type="domain" description="Tr-type G" evidence="3">
    <location>
        <begin position="75"/>
        <end position="324"/>
    </location>
</feature>
<dbReference type="STRING" id="200378.SAMN05216553_117113"/>
<dbReference type="GO" id="GO:0003924">
    <property type="term" value="F:GTPase activity"/>
    <property type="evidence" value="ECO:0007669"/>
    <property type="project" value="InterPro"/>
</dbReference>
<dbReference type="Gene3D" id="2.40.30.10">
    <property type="entry name" value="Translation factors"/>
    <property type="match status" value="1"/>
</dbReference>
<keyword evidence="4" id="KW-0251">Elongation factor</keyword>
<dbReference type="EMBL" id="FNCC01000017">
    <property type="protein sequence ID" value="SDH18606.1"/>
    <property type="molecule type" value="Genomic_DNA"/>
</dbReference>
<dbReference type="InterPro" id="IPR004161">
    <property type="entry name" value="EFTu-like_2"/>
</dbReference>
<dbReference type="FunFam" id="3.30.70.240:FF:000001">
    <property type="entry name" value="Elongation factor G"/>
    <property type="match status" value="1"/>
</dbReference>
<dbReference type="Gene3D" id="3.30.70.870">
    <property type="entry name" value="Elongation Factor G (Translational Gtpase), domain 3"/>
    <property type="match status" value="1"/>
</dbReference>
<dbReference type="SMART" id="SM00889">
    <property type="entry name" value="EFG_IV"/>
    <property type="match status" value="1"/>
</dbReference>
<proteinExistence type="predicted"/>
<dbReference type="Gene3D" id="3.40.50.300">
    <property type="entry name" value="P-loop containing nucleotide triphosphate hydrolases"/>
    <property type="match status" value="1"/>
</dbReference>
<dbReference type="InterPro" id="IPR000795">
    <property type="entry name" value="T_Tr_GTP-bd_dom"/>
</dbReference>
<dbReference type="GO" id="GO:0005525">
    <property type="term" value="F:GTP binding"/>
    <property type="evidence" value="ECO:0007669"/>
    <property type="project" value="UniProtKB-KW"/>
</dbReference>
<dbReference type="AlphaFoldDB" id="A0A1G8ACN6"/>
<sequence length="739" mass="77966">MTVNRRSARCVTGVTITRPAPPGVVVGAHPTGLPGLSRSSFGCEIEHYDLTEVAMGSKHSDNGSPAGAVAVDDPAKVRNVVLVGPSGSGKTTLTEALLASTGVLSRAGSVVEGTTVCDHDPAAVRQQRSVGLAVAPVQHGDVKINLIDTPGYVDFVGELRAGLRAADAALFVVNAFEGVDAATIALWEECASVGMPRAVVITRTDHHRANFGNAVVECQAAFGAGVVPLYLQEGDALVGLLTSGENHPDERAALIEGIIAESEDETLMDRYLAGEEIDQDTLIADLETAVARGAFHPVMPVCAATGMGLTELLDGITRAFPSPLEHEIPSVTSVDGIPQPRVSVDPDGPLVAEVVRTAVDSYVGRVSLVRVFSGTLRPERPVHVSGHGMADRGHEDHDADERVAHIYSPLGSSLREVPYCVAGDLCALTKLTTAETGDTVSAPDQPLLMAPWDMPEPLLPIAVVPRTRSDEDNLARNLNRLVASDPTLRLDRNAETHQMVLWCMGEAHADVVLARLRAGGAEIDTEPVRVPFRETFAGPAKGHGRHVKQSGGHGQYAVCDIMVEPLPRGSGFEFVDKIVGGSVPNQFIPSVEKGVRAQLARGLHDGTPVVDVRVTLVDGKAHSVDSSDAAFQTAGSLALKEAAAVAGTRLLEPVDEVAIRLPDEHLGTVLGDLSGRRGRVLGTEADEGGRTVIRAEVPSAELLRYAIELRSLTSGTGTFTRRFCRHDPVPDAVAARSRV</sequence>
<dbReference type="Pfam" id="PF00009">
    <property type="entry name" value="GTP_EFTU"/>
    <property type="match status" value="1"/>
</dbReference>
<dbReference type="PANTHER" id="PTHR43261">
    <property type="entry name" value="TRANSLATION ELONGATION FACTOR G-RELATED"/>
    <property type="match status" value="1"/>
</dbReference>
<keyword evidence="4" id="KW-0648">Protein biosynthesis</keyword>
<evidence type="ECO:0000256" key="2">
    <source>
        <dbReference type="ARBA" id="ARBA00023134"/>
    </source>
</evidence>
<dbReference type="SUPFAM" id="SSF54211">
    <property type="entry name" value="Ribosomal protein S5 domain 2-like"/>
    <property type="match status" value="1"/>
</dbReference>
<dbReference type="GO" id="GO:0003746">
    <property type="term" value="F:translation elongation factor activity"/>
    <property type="evidence" value="ECO:0007669"/>
    <property type="project" value="UniProtKB-KW"/>
</dbReference>
<dbReference type="InterPro" id="IPR027417">
    <property type="entry name" value="P-loop_NTPase"/>
</dbReference>
<dbReference type="Gene3D" id="3.30.230.10">
    <property type="match status" value="1"/>
</dbReference>
<dbReference type="InterPro" id="IPR020568">
    <property type="entry name" value="Ribosomal_Su5_D2-typ_SF"/>
</dbReference>
<gene>
    <name evidence="4" type="ORF">SAMN05216553_117113</name>
</gene>
<dbReference type="InterPro" id="IPR000640">
    <property type="entry name" value="EFG_V-like"/>
</dbReference>
<dbReference type="SUPFAM" id="SSF54980">
    <property type="entry name" value="EF-G C-terminal domain-like"/>
    <property type="match status" value="2"/>
</dbReference>
<dbReference type="InterPro" id="IPR041095">
    <property type="entry name" value="EFG_II"/>
</dbReference>
<accession>A0A1G8ACN6</accession>
<dbReference type="CDD" id="cd03713">
    <property type="entry name" value="EFG_mtEFG_C"/>
    <property type="match status" value="1"/>
</dbReference>
<dbReference type="NCBIfam" id="NF009377">
    <property type="entry name" value="PRK12740.1-1"/>
    <property type="match status" value="1"/>
</dbReference>
<organism evidence="4 5">
    <name type="scientific">Lentzea fradiae</name>
    <dbReference type="NCBI Taxonomy" id="200378"/>
    <lineage>
        <taxon>Bacteria</taxon>
        <taxon>Bacillati</taxon>
        <taxon>Actinomycetota</taxon>
        <taxon>Actinomycetes</taxon>
        <taxon>Pseudonocardiales</taxon>
        <taxon>Pseudonocardiaceae</taxon>
        <taxon>Lentzea</taxon>
    </lineage>
</organism>
<dbReference type="InterPro" id="IPR005225">
    <property type="entry name" value="Small_GTP-bd"/>
</dbReference>